<evidence type="ECO:0000313" key="2">
    <source>
        <dbReference type="EMBL" id="KAJ8872422.1"/>
    </source>
</evidence>
<feature type="compositionally biased region" description="Basic and acidic residues" evidence="1">
    <location>
        <begin position="1"/>
        <end position="14"/>
    </location>
</feature>
<keyword evidence="3" id="KW-1185">Reference proteome</keyword>
<evidence type="ECO:0000313" key="3">
    <source>
        <dbReference type="Proteomes" id="UP001159363"/>
    </source>
</evidence>
<feature type="compositionally biased region" description="Low complexity" evidence="1">
    <location>
        <begin position="46"/>
        <end position="56"/>
    </location>
</feature>
<protein>
    <submittedName>
        <fullName evidence="2">Uncharacterized protein</fullName>
    </submittedName>
</protein>
<gene>
    <name evidence="2" type="ORF">PR048_026026</name>
</gene>
<accession>A0ABQ9GK82</accession>
<organism evidence="2 3">
    <name type="scientific">Dryococelus australis</name>
    <dbReference type="NCBI Taxonomy" id="614101"/>
    <lineage>
        <taxon>Eukaryota</taxon>
        <taxon>Metazoa</taxon>
        <taxon>Ecdysozoa</taxon>
        <taxon>Arthropoda</taxon>
        <taxon>Hexapoda</taxon>
        <taxon>Insecta</taxon>
        <taxon>Pterygota</taxon>
        <taxon>Neoptera</taxon>
        <taxon>Polyneoptera</taxon>
        <taxon>Phasmatodea</taxon>
        <taxon>Verophasmatodea</taxon>
        <taxon>Anareolatae</taxon>
        <taxon>Phasmatidae</taxon>
        <taxon>Eurycanthinae</taxon>
        <taxon>Dryococelus</taxon>
    </lineage>
</organism>
<feature type="region of interest" description="Disordered" evidence="1">
    <location>
        <begin position="68"/>
        <end position="93"/>
    </location>
</feature>
<feature type="region of interest" description="Disordered" evidence="1">
    <location>
        <begin position="1"/>
        <end position="56"/>
    </location>
</feature>
<reference evidence="2 3" key="1">
    <citation type="submission" date="2023-02" db="EMBL/GenBank/DDBJ databases">
        <title>LHISI_Scaffold_Assembly.</title>
        <authorList>
            <person name="Stuart O.P."/>
            <person name="Cleave R."/>
            <person name="Magrath M.J.L."/>
            <person name="Mikheyev A.S."/>
        </authorList>
    </citation>
    <scope>NUCLEOTIDE SEQUENCE [LARGE SCALE GENOMIC DNA]</scope>
    <source>
        <strain evidence="2">Daus_M_001</strain>
        <tissue evidence="2">Leg muscle</tissue>
    </source>
</reference>
<evidence type="ECO:0000256" key="1">
    <source>
        <dbReference type="SAM" id="MobiDB-lite"/>
    </source>
</evidence>
<dbReference type="EMBL" id="JARBHB010000011">
    <property type="protein sequence ID" value="KAJ8872422.1"/>
    <property type="molecule type" value="Genomic_DNA"/>
</dbReference>
<proteinExistence type="predicted"/>
<name>A0ABQ9GK82_9NEOP</name>
<sequence>MVGRGEREIPEKTRLLAASSGTISTRENPGATPSGTELGSPWWEASSLTTTPPRLRTSTRECKLLSGAGDAKAVKTSGRGEKKLRSGGAEVGGLTPRSVERHIMKTTVIGAVGMFTGNLRATARSGQPPGKVLRVEGKSDPCFRIEGWEKAPAHGK</sequence>
<comment type="caution">
    <text evidence="2">The sequence shown here is derived from an EMBL/GenBank/DDBJ whole genome shotgun (WGS) entry which is preliminary data.</text>
</comment>
<feature type="compositionally biased region" description="Polar residues" evidence="1">
    <location>
        <begin position="19"/>
        <end position="37"/>
    </location>
</feature>
<dbReference type="Proteomes" id="UP001159363">
    <property type="component" value="Chromosome 10"/>
</dbReference>